<proteinExistence type="predicted"/>
<keyword evidence="3" id="KW-0804">Transcription</keyword>
<dbReference type="GO" id="GO:0003677">
    <property type="term" value="F:DNA binding"/>
    <property type="evidence" value="ECO:0007669"/>
    <property type="project" value="UniProtKB-UniRule"/>
</dbReference>
<dbReference type="PANTHER" id="PTHR47506:SF6">
    <property type="entry name" value="HTH-TYPE TRANSCRIPTIONAL REPRESSOR NEMR"/>
    <property type="match status" value="1"/>
</dbReference>
<evidence type="ECO:0000313" key="7">
    <source>
        <dbReference type="Proteomes" id="UP000490386"/>
    </source>
</evidence>
<feature type="domain" description="HTH tetR-type" evidence="5">
    <location>
        <begin position="2"/>
        <end position="62"/>
    </location>
</feature>
<dbReference type="OrthoDB" id="7506349at2"/>
<comment type="caution">
    <text evidence="6">The sequence shown here is derived from an EMBL/GenBank/DDBJ whole genome shotgun (WGS) entry which is preliminary data.</text>
</comment>
<accession>A0A7J5B528</accession>
<evidence type="ECO:0000259" key="5">
    <source>
        <dbReference type="PROSITE" id="PS50977"/>
    </source>
</evidence>
<protein>
    <submittedName>
        <fullName evidence="6">TetR family transcriptional regulator</fullName>
    </submittedName>
</protein>
<sequence length="192" mass="20703">MSSTRDRSLSAALELLASGGMRALTHTRVDAEAGLPRGSTSNHFRTRQSLIEGVIERLDRSDYAEWLLTYEWGEPSLDRFCVAMDAAVESMTGRGRIQTLARFALLLEGTHNPSVARAVQVGRDRLRGWAAGAVASLGVSEPESRASALVALIDGAVLHELARPAAGGPNERQSDDRGIDVRLAVRRLLSEG</sequence>
<keyword evidence="2 4" id="KW-0238">DNA-binding</keyword>
<gene>
    <name evidence="6" type="ORF">F8O03_02820</name>
</gene>
<reference evidence="6 7" key="1">
    <citation type="submission" date="2019-09" db="EMBL/GenBank/DDBJ databases">
        <title>Phylogeny of genus Pseudoclavibacter and closely related genus.</title>
        <authorList>
            <person name="Li Y."/>
        </authorList>
    </citation>
    <scope>NUCLEOTIDE SEQUENCE [LARGE SCALE GENOMIC DNA]</scope>
    <source>
        <strain evidence="6 7">THG-MD12</strain>
    </source>
</reference>
<organism evidence="6 7">
    <name type="scientific">Pseudoclavibacter terrae</name>
    <dbReference type="NCBI Taxonomy" id="1530195"/>
    <lineage>
        <taxon>Bacteria</taxon>
        <taxon>Bacillati</taxon>
        <taxon>Actinomycetota</taxon>
        <taxon>Actinomycetes</taxon>
        <taxon>Micrococcales</taxon>
        <taxon>Microbacteriaceae</taxon>
        <taxon>Pseudoclavibacter</taxon>
    </lineage>
</organism>
<evidence type="ECO:0000256" key="4">
    <source>
        <dbReference type="PROSITE-ProRule" id="PRU00335"/>
    </source>
</evidence>
<dbReference type="InterPro" id="IPR041583">
    <property type="entry name" value="TetR_C_31"/>
</dbReference>
<dbReference type="Gene3D" id="1.10.357.10">
    <property type="entry name" value="Tetracycline Repressor, domain 2"/>
    <property type="match status" value="1"/>
</dbReference>
<evidence type="ECO:0000256" key="2">
    <source>
        <dbReference type="ARBA" id="ARBA00023125"/>
    </source>
</evidence>
<dbReference type="EMBL" id="WBJX01000001">
    <property type="protein sequence ID" value="KAB1639288.1"/>
    <property type="molecule type" value="Genomic_DNA"/>
</dbReference>
<evidence type="ECO:0000313" key="6">
    <source>
        <dbReference type="EMBL" id="KAB1639288.1"/>
    </source>
</evidence>
<dbReference type="AlphaFoldDB" id="A0A7J5B528"/>
<dbReference type="Proteomes" id="UP000490386">
    <property type="component" value="Unassembled WGS sequence"/>
</dbReference>
<keyword evidence="1" id="KW-0805">Transcription regulation</keyword>
<dbReference type="SUPFAM" id="SSF46689">
    <property type="entry name" value="Homeodomain-like"/>
    <property type="match status" value="1"/>
</dbReference>
<evidence type="ECO:0000256" key="1">
    <source>
        <dbReference type="ARBA" id="ARBA00023015"/>
    </source>
</evidence>
<name>A0A7J5B528_9MICO</name>
<dbReference type="InterPro" id="IPR001647">
    <property type="entry name" value="HTH_TetR"/>
</dbReference>
<dbReference type="PANTHER" id="PTHR47506">
    <property type="entry name" value="TRANSCRIPTIONAL REGULATORY PROTEIN"/>
    <property type="match status" value="1"/>
</dbReference>
<dbReference type="PROSITE" id="PS50977">
    <property type="entry name" value="HTH_TETR_2"/>
    <property type="match status" value="1"/>
</dbReference>
<dbReference type="InterPro" id="IPR036271">
    <property type="entry name" value="Tet_transcr_reg_TetR-rel_C_sf"/>
</dbReference>
<feature type="DNA-binding region" description="H-T-H motif" evidence="4">
    <location>
        <begin position="25"/>
        <end position="44"/>
    </location>
</feature>
<dbReference type="SUPFAM" id="SSF48498">
    <property type="entry name" value="Tetracyclin repressor-like, C-terminal domain"/>
    <property type="match status" value="1"/>
</dbReference>
<dbReference type="RefSeq" id="WP_151422290.1">
    <property type="nucleotide sequence ID" value="NZ_WBJX01000001.1"/>
</dbReference>
<dbReference type="Pfam" id="PF00440">
    <property type="entry name" value="TetR_N"/>
    <property type="match status" value="1"/>
</dbReference>
<evidence type="ECO:0000256" key="3">
    <source>
        <dbReference type="ARBA" id="ARBA00023163"/>
    </source>
</evidence>
<dbReference type="Pfam" id="PF17940">
    <property type="entry name" value="TetR_C_31"/>
    <property type="match status" value="1"/>
</dbReference>
<keyword evidence="7" id="KW-1185">Reference proteome</keyword>
<dbReference type="InterPro" id="IPR009057">
    <property type="entry name" value="Homeodomain-like_sf"/>
</dbReference>